<dbReference type="PANTHER" id="PTHR30537:SF5">
    <property type="entry name" value="HTH-TYPE TRANSCRIPTIONAL ACTIVATOR TTDR-RELATED"/>
    <property type="match status" value="1"/>
</dbReference>
<dbReference type="SUPFAM" id="SSF53850">
    <property type="entry name" value="Periplasmic binding protein-like II"/>
    <property type="match status" value="1"/>
</dbReference>
<dbReference type="InterPro" id="IPR005119">
    <property type="entry name" value="LysR_subst-bd"/>
</dbReference>
<dbReference type="GO" id="GO:0006351">
    <property type="term" value="P:DNA-templated transcription"/>
    <property type="evidence" value="ECO:0007669"/>
    <property type="project" value="TreeGrafter"/>
</dbReference>
<dbReference type="GO" id="GO:0043565">
    <property type="term" value="F:sequence-specific DNA binding"/>
    <property type="evidence" value="ECO:0007669"/>
    <property type="project" value="TreeGrafter"/>
</dbReference>
<keyword evidence="7" id="KW-1185">Reference proteome</keyword>
<evidence type="ECO:0000259" key="5">
    <source>
        <dbReference type="PROSITE" id="PS50931"/>
    </source>
</evidence>
<evidence type="ECO:0000256" key="1">
    <source>
        <dbReference type="ARBA" id="ARBA00009437"/>
    </source>
</evidence>
<keyword evidence="2" id="KW-0805">Transcription regulation</keyword>
<dbReference type="PATRIC" id="fig|1454004.3.peg.2196"/>
<dbReference type="GO" id="GO:0003700">
    <property type="term" value="F:DNA-binding transcription factor activity"/>
    <property type="evidence" value="ECO:0007669"/>
    <property type="project" value="InterPro"/>
</dbReference>
<dbReference type="PROSITE" id="PS50931">
    <property type="entry name" value="HTH_LYSR"/>
    <property type="match status" value="1"/>
</dbReference>
<dbReference type="Gene3D" id="1.10.10.10">
    <property type="entry name" value="Winged helix-like DNA-binding domain superfamily/Winged helix DNA-binding domain"/>
    <property type="match status" value="1"/>
</dbReference>
<dbReference type="InterPro" id="IPR036390">
    <property type="entry name" value="WH_DNA-bd_sf"/>
</dbReference>
<keyword evidence="3" id="KW-0238">DNA-binding</keyword>
<evidence type="ECO:0000313" key="7">
    <source>
        <dbReference type="Proteomes" id="UP000022141"/>
    </source>
</evidence>
<name>A0A011PM28_ACCRE</name>
<dbReference type="eggNOG" id="COG0583">
    <property type="taxonomic scope" value="Bacteria"/>
</dbReference>
<dbReference type="Pfam" id="PF00126">
    <property type="entry name" value="HTH_1"/>
    <property type="match status" value="1"/>
</dbReference>
<dbReference type="Pfam" id="PF03466">
    <property type="entry name" value="LysR_substrate"/>
    <property type="match status" value="1"/>
</dbReference>
<comment type="caution">
    <text evidence="6">The sequence shown here is derived from an EMBL/GenBank/DDBJ whole genome shotgun (WGS) entry which is preliminary data.</text>
</comment>
<dbReference type="PRINTS" id="PR00039">
    <property type="entry name" value="HTHLYSR"/>
</dbReference>
<dbReference type="EMBL" id="JEMY01000026">
    <property type="protein sequence ID" value="EXI88501.1"/>
    <property type="molecule type" value="Genomic_DNA"/>
</dbReference>
<dbReference type="FunFam" id="1.10.10.10:FF:000001">
    <property type="entry name" value="LysR family transcriptional regulator"/>
    <property type="match status" value="1"/>
</dbReference>
<evidence type="ECO:0000256" key="2">
    <source>
        <dbReference type="ARBA" id="ARBA00023015"/>
    </source>
</evidence>
<dbReference type="STRING" id="1454004.AW11_02121"/>
<reference evidence="6" key="1">
    <citation type="submission" date="2014-02" db="EMBL/GenBank/DDBJ databases">
        <title>Expanding our view of genomic diversity in Candidatus Accumulibacter clades.</title>
        <authorList>
            <person name="Skennerton C.T."/>
            <person name="Barr J.J."/>
            <person name="Slater F.R."/>
            <person name="Bond P.L."/>
            <person name="Tyson G.W."/>
        </authorList>
    </citation>
    <scope>NUCLEOTIDE SEQUENCE [LARGE SCALE GENOMIC DNA]</scope>
</reference>
<feature type="domain" description="HTH lysR-type" evidence="5">
    <location>
        <begin position="1"/>
        <end position="59"/>
    </location>
</feature>
<evidence type="ECO:0000256" key="4">
    <source>
        <dbReference type="ARBA" id="ARBA00023163"/>
    </source>
</evidence>
<evidence type="ECO:0000313" key="6">
    <source>
        <dbReference type="EMBL" id="EXI88501.1"/>
    </source>
</evidence>
<dbReference type="Gene3D" id="3.40.190.290">
    <property type="match status" value="1"/>
</dbReference>
<dbReference type="SUPFAM" id="SSF46785">
    <property type="entry name" value="Winged helix' DNA-binding domain"/>
    <property type="match status" value="1"/>
</dbReference>
<comment type="similarity">
    <text evidence="1">Belongs to the LysR transcriptional regulatory family.</text>
</comment>
<keyword evidence="4" id="KW-0804">Transcription</keyword>
<evidence type="ECO:0000256" key="3">
    <source>
        <dbReference type="ARBA" id="ARBA00023125"/>
    </source>
</evidence>
<organism evidence="6 7">
    <name type="scientific">Accumulibacter regalis</name>
    <dbReference type="NCBI Taxonomy" id="522306"/>
    <lineage>
        <taxon>Bacteria</taxon>
        <taxon>Pseudomonadati</taxon>
        <taxon>Pseudomonadota</taxon>
        <taxon>Betaproteobacteria</taxon>
        <taxon>Candidatus Accumulibacter</taxon>
    </lineage>
</organism>
<protein>
    <submittedName>
        <fullName evidence="6">D-malate degradation protein R</fullName>
    </submittedName>
</protein>
<dbReference type="InterPro" id="IPR000847">
    <property type="entry name" value="LysR_HTH_N"/>
</dbReference>
<proteinExistence type="inferred from homology"/>
<sequence>MDMLSAMRAFVKIVDSGSLTAAAEALAVSQPSMVRTLAALEREVGVRLLNRSTRRMALTDEGREYCARCRVILAAVDEAQASLSARRIEPRGNLRITASVPFGRQFVAPLVIDFLAEHPQMHVELLLLDRLTDLLEEGIDLAVRLAPLPDSSMVGVPIGDTRRLIVGSPALLARRGAPSTPGDLAGEPCVSFTGLVSPAEWEIRERDKALRVTVNSVLATNQIDAAVQACVLGLGWGQFFDYHVREELRAGTLIEVLASHHAARTPAHIVYPQARLLSPNVRAFIDFAAPKLRRGLGDPG</sequence>
<accession>A0A011PM28</accession>
<dbReference type="AlphaFoldDB" id="A0A011PM28"/>
<dbReference type="PANTHER" id="PTHR30537">
    <property type="entry name" value="HTH-TYPE TRANSCRIPTIONAL REGULATOR"/>
    <property type="match status" value="1"/>
</dbReference>
<dbReference type="InterPro" id="IPR058163">
    <property type="entry name" value="LysR-type_TF_proteobact-type"/>
</dbReference>
<dbReference type="InterPro" id="IPR036388">
    <property type="entry name" value="WH-like_DNA-bd_sf"/>
</dbReference>
<dbReference type="Proteomes" id="UP000022141">
    <property type="component" value="Unassembled WGS sequence"/>
</dbReference>
<gene>
    <name evidence="6" type="primary">dmlR_3</name>
    <name evidence="6" type="ORF">AW11_02121</name>
</gene>